<gene>
    <name evidence="1" type="ORF">C8N47_11335</name>
</gene>
<proteinExistence type="predicted"/>
<dbReference type="InterPro" id="IPR038312">
    <property type="entry name" value="DUF5063_sf"/>
</dbReference>
<keyword evidence="2" id="KW-1185">Reference proteome</keyword>
<evidence type="ECO:0000313" key="1">
    <source>
        <dbReference type="EMBL" id="PTN07770.1"/>
    </source>
</evidence>
<dbReference type="Gene3D" id="1.20.120.1550">
    <property type="entry name" value="Protein of unknown function DUF5063"/>
    <property type="match status" value="1"/>
</dbReference>
<dbReference type="Proteomes" id="UP000243525">
    <property type="component" value="Unassembled WGS sequence"/>
</dbReference>
<dbReference type="EMBL" id="QAAD01000013">
    <property type="protein sequence ID" value="PTN07770.1"/>
    <property type="molecule type" value="Genomic_DNA"/>
</dbReference>
<dbReference type="RefSeq" id="WP_107822967.1">
    <property type="nucleotide sequence ID" value="NZ_OY782574.1"/>
</dbReference>
<comment type="caution">
    <text evidence="1">The sequence shown here is derived from an EMBL/GenBank/DDBJ whole genome shotgun (WGS) entry which is preliminary data.</text>
</comment>
<organism evidence="1 2">
    <name type="scientific">Mangrovibacterium marinum</name>
    <dbReference type="NCBI Taxonomy" id="1639118"/>
    <lineage>
        <taxon>Bacteria</taxon>
        <taxon>Pseudomonadati</taxon>
        <taxon>Bacteroidota</taxon>
        <taxon>Bacteroidia</taxon>
        <taxon>Marinilabiliales</taxon>
        <taxon>Prolixibacteraceae</taxon>
        <taxon>Mangrovibacterium</taxon>
    </lineage>
</organism>
<dbReference type="InterPro" id="IPR032025">
    <property type="entry name" value="DUF5063"/>
</dbReference>
<name>A0A2T5BZP4_9BACT</name>
<evidence type="ECO:0000313" key="2">
    <source>
        <dbReference type="Proteomes" id="UP000243525"/>
    </source>
</evidence>
<accession>A0A2T5BZP4</accession>
<dbReference type="Pfam" id="PF16702">
    <property type="entry name" value="DUF5063"/>
    <property type="match status" value="1"/>
</dbReference>
<protein>
    <submittedName>
        <fullName evidence="1">Uncharacterized protein DUF5063</fullName>
    </submittedName>
</protein>
<sequence>MSEDQLNQLVYSKEVIEFVTLANEYCKFVENAGSLKTRDFLSKIQKILPLVYLKTSMLPNFESTEEVVLEKFVSEVDYSYLQQRMMNMLGEHDDYQEVFDRDMQFSEVPLTASISENLADIYQDLKDFALCYRTGDEFVMQEALWECIDNFKNYWGQKLVNAMRAIHALVYSSIDFETEVTIQNDEESLEDTKPDWLNNLFNDPLES</sequence>
<dbReference type="AlphaFoldDB" id="A0A2T5BZP4"/>
<reference evidence="1 2" key="1">
    <citation type="submission" date="2018-04" db="EMBL/GenBank/DDBJ databases">
        <title>Genomic Encyclopedia of Archaeal and Bacterial Type Strains, Phase II (KMG-II): from individual species to whole genera.</title>
        <authorList>
            <person name="Goeker M."/>
        </authorList>
    </citation>
    <scope>NUCLEOTIDE SEQUENCE [LARGE SCALE GENOMIC DNA]</scope>
    <source>
        <strain evidence="1 2">DSM 28823</strain>
    </source>
</reference>
<dbReference type="OrthoDB" id="1116917at2"/>